<dbReference type="InterPro" id="IPR004201">
    <property type="entry name" value="Cdc48_dom2"/>
</dbReference>
<dbReference type="SMART" id="SM00382">
    <property type="entry name" value="AAA"/>
    <property type="match status" value="1"/>
</dbReference>
<dbReference type="FunFam" id="2.40.40.20:FF:000003">
    <property type="entry name" value="Transitional endoplasmic reticulum ATPase"/>
    <property type="match status" value="1"/>
</dbReference>
<evidence type="ECO:0000256" key="2">
    <source>
        <dbReference type="ARBA" id="ARBA00022741"/>
    </source>
</evidence>
<evidence type="ECO:0000259" key="8">
    <source>
        <dbReference type="SMART" id="SM01073"/>
    </source>
</evidence>
<evidence type="ECO:0000259" key="7">
    <source>
        <dbReference type="SMART" id="SM01072"/>
    </source>
</evidence>
<dbReference type="Pfam" id="PF02359">
    <property type="entry name" value="CDC48_N"/>
    <property type="match status" value="1"/>
</dbReference>
<dbReference type="InterPro" id="IPR009010">
    <property type="entry name" value="Asp_de-COase-like_dom_sf"/>
</dbReference>
<dbReference type="GO" id="GO:0031593">
    <property type="term" value="F:polyubiquitin modification-dependent protein binding"/>
    <property type="evidence" value="ECO:0007669"/>
    <property type="project" value="TreeGrafter"/>
</dbReference>
<dbReference type="Gene3D" id="2.40.40.20">
    <property type="match status" value="1"/>
</dbReference>
<sequence>MTDQSNRFIVEDALDDDNSVVRLSSETMEKLQLFCGDAAKFKGRKRRQTVSLVLSDDSCQHDRIRMNKVMQHNLRVQPGDIVTFQECQHVSYGKRVYILPYADLLSDITDDMLNEHLQSYFRDAYRPVYIGDTFNLQIGTNTVEFKVIETDPNPYCIVAPETVIDNKGEPISRIEEQYSSNEVDFLDVAGYDDIKKCLQESVQGILNFQNTNHKFLTFGLRFPTGILLYGPPGCGKTMLAKALANECDINLLVLKGLELVATRWDTAEVNLRAAFDKARQTAPCMLLIDELDYVFESQTMDNVTNQLLTEIDGLAPQSQVILIAATNRPELFHQTFLRPGRLDEKMLVPLPDQKARETIVNITLKSYSAMTDADIISIAQTLEGATGADIVAFCQKACKTAIREMIENESQKERLNPDIHSDVCIRRDHFEQIWRTLPRVCLTNDEYKKYEVFTQKWQPFERFNCLFPKSADNPEGKQASKAYTDDDDLYE</sequence>
<dbReference type="InterPro" id="IPR003593">
    <property type="entry name" value="AAA+_ATPase"/>
</dbReference>
<dbReference type="Gene3D" id="3.10.330.10">
    <property type="match status" value="1"/>
</dbReference>
<evidence type="ECO:0000256" key="4">
    <source>
        <dbReference type="ARBA" id="ARBA00048883"/>
    </source>
</evidence>
<evidence type="ECO:0000256" key="3">
    <source>
        <dbReference type="ARBA" id="ARBA00022840"/>
    </source>
</evidence>
<dbReference type="GO" id="GO:0097352">
    <property type="term" value="P:autophagosome maturation"/>
    <property type="evidence" value="ECO:0007669"/>
    <property type="project" value="TreeGrafter"/>
</dbReference>
<comment type="caution">
    <text evidence="9">The sequence shown here is derived from an EMBL/GenBank/DDBJ whole genome shotgun (WGS) entry which is preliminary data.</text>
</comment>
<keyword evidence="3" id="KW-0067">ATP-binding</keyword>
<dbReference type="Gene3D" id="3.40.50.300">
    <property type="entry name" value="P-loop containing nucleotide triphosphate hydrolases"/>
    <property type="match status" value="1"/>
</dbReference>
<dbReference type="SMART" id="SM01072">
    <property type="entry name" value="CDC48_2"/>
    <property type="match status" value="1"/>
</dbReference>
<dbReference type="Pfam" id="PF17862">
    <property type="entry name" value="AAA_lid_3"/>
    <property type="match status" value="1"/>
</dbReference>
<dbReference type="Gene3D" id="1.10.8.60">
    <property type="match status" value="1"/>
</dbReference>
<protein>
    <recommendedName>
        <fullName evidence="1">vesicle-fusing ATPase</fullName>
        <ecNumber evidence="1">3.6.4.6</ecNumber>
    </recommendedName>
</protein>
<dbReference type="SUPFAM" id="SSF54585">
    <property type="entry name" value="Cdc48 domain 2-like"/>
    <property type="match status" value="1"/>
</dbReference>
<dbReference type="InterPro" id="IPR003959">
    <property type="entry name" value="ATPase_AAA_core"/>
</dbReference>
<dbReference type="InterPro" id="IPR029067">
    <property type="entry name" value="CDC48_domain_2-like_sf"/>
</dbReference>
<dbReference type="PANTHER" id="PTHR23077">
    <property type="entry name" value="AAA-FAMILY ATPASE"/>
    <property type="match status" value="1"/>
</dbReference>
<dbReference type="SUPFAM" id="SSF50692">
    <property type="entry name" value="ADC-like"/>
    <property type="match status" value="1"/>
</dbReference>
<dbReference type="Pfam" id="PF02933">
    <property type="entry name" value="CDC48_2"/>
    <property type="match status" value="1"/>
</dbReference>
<dbReference type="Pfam" id="PF00004">
    <property type="entry name" value="AAA"/>
    <property type="match status" value="1"/>
</dbReference>
<name>A0A814KZV9_ADIRI</name>
<keyword evidence="2" id="KW-0547">Nucleotide-binding</keyword>
<proteinExistence type="predicted"/>
<accession>A0A814KZV9</accession>
<dbReference type="SUPFAM" id="SSF52540">
    <property type="entry name" value="P-loop containing nucleoside triphosphate hydrolases"/>
    <property type="match status" value="1"/>
</dbReference>
<keyword evidence="10" id="KW-1185">Reference proteome</keyword>
<evidence type="ECO:0000313" key="10">
    <source>
        <dbReference type="Proteomes" id="UP000663828"/>
    </source>
</evidence>
<dbReference type="InterPro" id="IPR041569">
    <property type="entry name" value="AAA_lid_3"/>
</dbReference>
<dbReference type="InterPro" id="IPR003338">
    <property type="entry name" value="CDC4_N-term_subdom"/>
</dbReference>
<comment type="catalytic activity">
    <reaction evidence="4">
        <text>ATP + H2O = ADP + phosphate + H(+)</text>
        <dbReference type="Rhea" id="RHEA:13065"/>
        <dbReference type="ChEBI" id="CHEBI:15377"/>
        <dbReference type="ChEBI" id="CHEBI:15378"/>
        <dbReference type="ChEBI" id="CHEBI:30616"/>
        <dbReference type="ChEBI" id="CHEBI:43474"/>
        <dbReference type="ChEBI" id="CHEBI:456216"/>
        <dbReference type="EC" id="3.6.4.6"/>
    </reaction>
</comment>
<dbReference type="GO" id="GO:0034098">
    <property type="term" value="C:VCP-NPL4-UFD1 AAA ATPase complex"/>
    <property type="evidence" value="ECO:0007669"/>
    <property type="project" value="TreeGrafter"/>
</dbReference>
<dbReference type="GO" id="GO:0005634">
    <property type="term" value="C:nucleus"/>
    <property type="evidence" value="ECO:0007669"/>
    <property type="project" value="TreeGrafter"/>
</dbReference>
<dbReference type="GO" id="GO:0005829">
    <property type="term" value="C:cytosol"/>
    <property type="evidence" value="ECO:0007669"/>
    <property type="project" value="TreeGrafter"/>
</dbReference>
<dbReference type="GO" id="GO:0051228">
    <property type="term" value="P:mitotic spindle disassembly"/>
    <property type="evidence" value="ECO:0007669"/>
    <property type="project" value="TreeGrafter"/>
</dbReference>
<dbReference type="InterPro" id="IPR027417">
    <property type="entry name" value="P-loop_NTPase"/>
</dbReference>
<dbReference type="PANTHER" id="PTHR23077:SF171">
    <property type="entry name" value="NUCLEAR VALOSIN-CONTAINING PROTEIN-LIKE"/>
    <property type="match status" value="1"/>
</dbReference>
<dbReference type="EMBL" id="CAJNOR010001020">
    <property type="protein sequence ID" value="CAF1058342.1"/>
    <property type="molecule type" value="Genomic_DNA"/>
</dbReference>
<dbReference type="GO" id="GO:0005524">
    <property type="term" value="F:ATP binding"/>
    <property type="evidence" value="ECO:0007669"/>
    <property type="project" value="UniProtKB-KW"/>
</dbReference>
<feature type="domain" description="AAA+ ATPase" evidence="6">
    <location>
        <begin position="222"/>
        <end position="352"/>
    </location>
</feature>
<evidence type="ECO:0000259" key="6">
    <source>
        <dbReference type="SMART" id="SM00382"/>
    </source>
</evidence>
<evidence type="ECO:0000313" key="9">
    <source>
        <dbReference type="EMBL" id="CAF1058342.1"/>
    </source>
</evidence>
<organism evidence="9 10">
    <name type="scientific">Adineta ricciae</name>
    <name type="common">Rotifer</name>
    <dbReference type="NCBI Taxonomy" id="249248"/>
    <lineage>
        <taxon>Eukaryota</taxon>
        <taxon>Metazoa</taxon>
        <taxon>Spiralia</taxon>
        <taxon>Gnathifera</taxon>
        <taxon>Rotifera</taxon>
        <taxon>Eurotatoria</taxon>
        <taxon>Bdelloidea</taxon>
        <taxon>Adinetida</taxon>
        <taxon>Adinetidae</taxon>
        <taxon>Adineta</taxon>
    </lineage>
</organism>
<gene>
    <name evidence="9" type="ORF">XAT740_LOCUS16148</name>
</gene>
<evidence type="ECO:0000256" key="1">
    <source>
        <dbReference type="ARBA" id="ARBA00012674"/>
    </source>
</evidence>
<dbReference type="AlphaFoldDB" id="A0A814KZV9"/>
<dbReference type="SMART" id="SM01073">
    <property type="entry name" value="CDC48_N"/>
    <property type="match status" value="1"/>
</dbReference>
<dbReference type="FunFam" id="3.10.330.10:FF:000001">
    <property type="entry name" value="Cell division control 48"/>
    <property type="match status" value="1"/>
</dbReference>
<feature type="region of interest" description="Disordered" evidence="5">
    <location>
        <begin position="470"/>
        <end position="491"/>
    </location>
</feature>
<dbReference type="EC" id="3.6.4.6" evidence="1"/>
<feature type="domain" description="CDC48" evidence="7">
    <location>
        <begin position="107"/>
        <end position="173"/>
    </location>
</feature>
<evidence type="ECO:0000256" key="5">
    <source>
        <dbReference type="SAM" id="MobiDB-lite"/>
    </source>
</evidence>
<dbReference type="GO" id="GO:0030970">
    <property type="term" value="P:retrograde protein transport, ER to cytosol"/>
    <property type="evidence" value="ECO:0007669"/>
    <property type="project" value="TreeGrafter"/>
</dbReference>
<reference evidence="9" key="1">
    <citation type="submission" date="2021-02" db="EMBL/GenBank/DDBJ databases">
        <authorList>
            <person name="Nowell W R."/>
        </authorList>
    </citation>
    <scope>NUCLEOTIDE SEQUENCE</scope>
</reference>
<dbReference type="Proteomes" id="UP000663828">
    <property type="component" value="Unassembled WGS sequence"/>
</dbReference>
<dbReference type="GO" id="GO:0016887">
    <property type="term" value="F:ATP hydrolysis activity"/>
    <property type="evidence" value="ECO:0007669"/>
    <property type="project" value="InterPro"/>
</dbReference>
<dbReference type="InterPro" id="IPR050168">
    <property type="entry name" value="AAA_ATPase_domain"/>
</dbReference>
<feature type="domain" description="CDC48 N-terminal subdomain" evidence="8">
    <location>
        <begin position="7"/>
        <end position="90"/>
    </location>
</feature>